<feature type="compositionally biased region" description="Basic residues" evidence="9">
    <location>
        <begin position="80"/>
        <end position="89"/>
    </location>
</feature>
<dbReference type="GO" id="GO:0070847">
    <property type="term" value="C:core mediator complex"/>
    <property type="evidence" value="ECO:0007669"/>
    <property type="project" value="TreeGrafter"/>
</dbReference>
<comment type="subunit">
    <text evidence="8">Component of the Mediator complex.</text>
</comment>
<protein>
    <recommendedName>
        <fullName evidence="3 8">Mediator of RNA polymerase II transcription subunit 18</fullName>
    </recommendedName>
    <alternativeName>
        <fullName evidence="7 8">Mediator complex subunit 18</fullName>
    </alternativeName>
</protein>
<evidence type="ECO:0000256" key="9">
    <source>
        <dbReference type="SAM" id="MobiDB-lite"/>
    </source>
</evidence>
<dbReference type="Pfam" id="PF09637">
    <property type="entry name" value="Med18"/>
    <property type="match status" value="1"/>
</dbReference>
<evidence type="ECO:0000256" key="1">
    <source>
        <dbReference type="ARBA" id="ARBA00004123"/>
    </source>
</evidence>
<comment type="caution">
    <text evidence="10">The sequence shown here is derived from an EMBL/GenBank/DDBJ whole genome shotgun (WGS) entry which is preliminary data.</text>
</comment>
<evidence type="ECO:0000313" key="10">
    <source>
        <dbReference type="EMBL" id="RUP43577.1"/>
    </source>
</evidence>
<keyword evidence="4 8" id="KW-0805">Transcription regulation</keyword>
<dbReference type="Gene3D" id="2.40.320.10">
    <property type="entry name" value="Hypothetical Protein Pfu-838710-001"/>
    <property type="match status" value="1"/>
</dbReference>
<keyword evidence="11" id="KW-1185">Reference proteome</keyword>
<feature type="region of interest" description="Disordered" evidence="9">
    <location>
        <begin position="72"/>
        <end position="93"/>
    </location>
</feature>
<keyword evidence="6 8" id="KW-0539">Nucleus</keyword>
<dbReference type="GO" id="GO:0003712">
    <property type="term" value="F:transcription coregulator activity"/>
    <property type="evidence" value="ECO:0007669"/>
    <property type="project" value="InterPro"/>
</dbReference>
<dbReference type="OrthoDB" id="5348092at2759"/>
<keyword evidence="5 8" id="KW-0804">Transcription</keyword>
<dbReference type="InterPro" id="IPR019095">
    <property type="entry name" value="Mediator_Med18"/>
</dbReference>
<sequence length="230" mass="26159">MSQCSLQGIVASQKLKETLLQRLVGLCGKDSQLDFYEHEVGANSYRPCKKRRRTAEASLESHAGIGERAWQAAMPPRPPRNPHRPHRHCAAHDHRTTERRCLQVYGLAGIRVRIPKFRTLHNPPLSINTPFQSSFAFELVRKGYSFVYNDTLRITVTQMFKTQYDLATAEPVLGPAHADAWLVEATSAFVTQENVNQTAEQLVKFKGLLSGIVELEYMDHRSLQNRVQYT</sequence>
<evidence type="ECO:0000256" key="4">
    <source>
        <dbReference type="ARBA" id="ARBA00023015"/>
    </source>
</evidence>
<reference evidence="10 11" key="1">
    <citation type="journal article" date="2018" name="New Phytol.">
        <title>Phylogenomics of Endogonaceae and evolution of mycorrhizas within Mucoromycota.</title>
        <authorList>
            <person name="Chang Y."/>
            <person name="Desiro A."/>
            <person name="Na H."/>
            <person name="Sandor L."/>
            <person name="Lipzen A."/>
            <person name="Clum A."/>
            <person name="Barry K."/>
            <person name="Grigoriev I.V."/>
            <person name="Martin F.M."/>
            <person name="Stajich J.E."/>
            <person name="Smith M.E."/>
            <person name="Bonito G."/>
            <person name="Spatafora J.W."/>
        </authorList>
    </citation>
    <scope>NUCLEOTIDE SEQUENCE [LARGE SCALE GENOMIC DNA]</scope>
    <source>
        <strain evidence="10 11">GMNB39</strain>
    </source>
</reference>
<dbReference type="Proteomes" id="UP000268093">
    <property type="component" value="Unassembled WGS sequence"/>
</dbReference>
<comment type="subcellular location">
    <subcellularLocation>
        <location evidence="1 8">Nucleus</location>
    </subcellularLocation>
</comment>
<evidence type="ECO:0000256" key="5">
    <source>
        <dbReference type="ARBA" id="ARBA00023163"/>
    </source>
</evidence>
<comment type="function">
    <text evidence="8">Component of the Mediator complex, a coactivator involved in the regulated transcription of nearly all RNA polymerase II-dependent genes. Mediator functions as a bridge to convey information from gene-specific regulatory proteins to the basal RNA polymerase II transcription machinery. Mediator is recruited to promoters by direct interactions with regulatory proteins and serves as a scaffold for the assembly of a functional preinitiation complex with RNA polymerase II and the general transcription factors.</text>
</comment>
<dbReference type="GO" id="GO:0006369">
    <property type="term" value="P:termination of RNA polymerase II transcription"/>
    <property type="evidence" value="ECO:0007669"/>
    <property type="project" value="TreeGrafter"/>
</dbReference>
<dbReference type="GO" id="GO:0006357">
    <property type="term" value="P:regulation of transcription by RNA polymerase II"/>
    <property type="evidence" value="ECO:0007669"/>
    <property type="project" value="InterPro"/>
</dbReference>
<evidence type="ECO:0000256" key="6">
    <source>
        <dbReference type="ARBA" id="ARBA00023242"/>
    </source>
</evidence>
<dbReference type="AlphaFoldDB" id="A0A433CYB6"/>
<evidence type="ECO:0000256" key="7">
    <source>
        <dbReference type="ARBA" id="ARBA00032012"/>
    </source>
</evidence>
<evidence type="ECO:0000256" key="8">
    <source>
        <dbReference type="RuleBase" id="RU364150"/>
    </source>
</evidence>
<dbReference type="PANTHER" id="PTHR13321:SF2">
    <property type="entry name" value="MEDIATOR OF RNA POLYMERASE II TRANSCRIPTION SUBUNIT 18"/>
    <property type="match status" value="1"/>
</dbReference>
<dbReference type="EMBL" id="RBNI01010674">
    <property type="protein sequence ID" value="RUP43577.1"/>
    <property type="molecule type" value="Genomic_DNA"/>
</dbReference>
<gene>
    <name evidence="8" type="primary">MED18</name>
    <name evidence="10" type="ORF">BC936DRAFT_136987</name>
</gene>
<accession>A0A433CYB6</accession>
<evidence type="ECO:0000256" key="2">
    <source>
        <dbReference type="ARBA" id="ARBA00009814"/>
    </source>
</evidence>
<comment type="similarity">
    <text evidence="2 8">Belongs to the Mediator complex subunit 18 family.</text>
</comment>
<keyword evidence="8" id="KW-0010">Activator</keyword>
<dbReference type="GO" id="GO:0016592">
    <property type="term" value="C:mediator complex"/>
    <property type="evidence" value="ECO:0007669"/>
    <property type="project" value="InterPro"/>
</dbReference>
<evidence type="ECO:0000256" key="3">
    <source>
        <dbReference type="ARBA" id="ARBA00019612"/>
    </source>
</evidence>
<evidence type="ECO:0000313" key="11">
    <source>
        <dbReference type="Proteomes" id="UP000268093"/>
    </source>
</evidence>
<organism evidence="10 11">
    <name type="scientific">Jimgerdemannia flammicorona</name>
    <dbReference type="NCBI Taxonomy" id="994334"/>
    <lineage>
        <taxon>Eukaryota</taxon>
        <taxon>Fungi</taxon>
        <taxon>Fungi incertae sedis</taxon>
        <taxon>Mucoromycota</taxon>
        <taxon>Mucoromycotina</taxon>
        <taxon>Endogonomycetes</taxon>
        <taxon>Endogonales</taxon>
        <taxon>Endogonaceae</taxon>
        <taxon>Jimgerdemannia</taxon>
    </lineage>
</organism>
<dbReference type="PANTHER" id="PTHR13321">
    <property type="entry name" value="MEDIATOR OF RNA POLYMERASE II TRANSCRIPTION, SUBUNIT 18"/>
    <property type="match status" value="1"/>
</dbReference>
<proteinExistence type="inferred from homology"/>
<name>A0A433CYB6_9FUNG</name>